<evidence type="ECO:0000256" key="1">
    <source>
        <dbReference type="SAM" id="MobiDB-lite"/>
    </source>
</evidence>
<dbReference type="EMBL" id="JMSE01000001">
    <property type="protein sequence ID" value="KDN72342.1"/>
    <property type="molecule type" value="Genomic_DNA"/>
</dbReference>
<keyword evidence="3" id="KW-1185">Reference proteome</keyword>
<reference evidence="3" key="1">
    <citation type="journal article" date="2014" name="Genome Announc.">
        <title>Draft genome sequence of Colletotrichum sublineola, a destructive pathogen of cultivated sorghum.</title>
        <authorList>
            <person name="Baroncelli R."/>
            <person name="Sanz-Martin J.M."/>
            <person name="Rech G.E."/>
            <person name="Sukno S.A."/>
            <person name="Thon M.R."/>
        </authorList>
    </citation>
    <scope>NUCLEOTIDE SEQUENCE [LARGE SCALE GENOMIC DNA]</scope>
    <source>
        <strain evidence="3">TX430BB</strain>
    </source>
</reference>
<evidence type="ECO:0000313" key="2">
    <source>
        <dbReference type="EMBL" id="KDN72342.1"/>
    </source>
</evidence>
<gene>
    <name evidence="2" type="ORF">CSUB01_00025</name>
</gene>
<dbReference type="Proteomes" id="UP000027238">
    <property type="component" value="Unassembled WGS sequence"/>
</dbReference>
<feature type="region of interest" description="Disordered" evidence="1">
    <location>
        <begin position="38"/>
        <end position="82"/>
    </location>
</feature>
<comment type="caution">
    <text evidence="2">The sequence shown here is derived from an EMBL/GenBank/DDBJ whole genome shotgun (WGS) entry which is preliminary data.</text>
</comment>
<sequence>MQFLGRCIQPVKTGKARQGKHCTAPRQTDRRLLVISRRQPATFIDKNTTHQRQLDRPSRHPETHPHSLSNHRPPLRPLPLPLAAQGNIDITSPDSIGRLEPIVVSFSARPATSQTKRPRSLPVTDIGASSVSPSPVECNLHLDPAAVGIDKLHDPFRPNAASPIFAFKSPSLTTHSLTHSLTACRLAISPRLPAR</sequence>
<dbReference type="HOGENOM" id="CLU_1396220_0_0_1"/>
<protein>
    <submittedName>
        <fullName evidence="2">Uncharacterized protein</fullName>
    </submittedName>
</protein>
<name>A0A066XTZ0_COLSU</name>
<evidence type="ECO:0000313" key="3">
    <source>
        <dbReference type="Proteomes" id="UP000027238"/>
    </source>
</evidence>
<accession>A0A066XTZ0</accession>
<feature type="compositionally biased region" description="Basic and acidic residues" evidence="1">
    <location>
        <begin position="52"/>
        <end position="65"/>
    </location>
</feature>
<proteinExistence type="predicted"/>
<organism evidence="2 3">
    <name type="scientific">Colletotrichum sublineola</name>
    <name type="common">Sorghum anthracnose fungus</name>
    <dbReference type="NCBI Taxonomy" id="1173701"/>
    <lineage>
        <taxon>Eukaryota</taxon>
        <taxon>Fungi</taxon>
        <taxon>Dikarya</taxon>
        <taxon>Ascomycota</taxon>
        <taxon>Pezizomycotina</taxon>
        <taxon>Sordariomycetes</taxon>
        <taxon>Hypocreomycetidae</taxon>
        <taxon>Glomerellales</taxon>
        <taxon>Glomerellaceae</taxon>
        <taxon>Colletotrichum</taxon>
        <taxon>Colletotrichum graminicola species complex</taxon>
    </lineage>
</organism>
<dbReference type="AlphaFoldDB" id="A0A066XTZ0"/>